<evidence type="ECO:0000256" key="3">
    <source>
        <dbReference type="ARBA" id="ARBA00022989"/>
    </source>
</evidence>
<keyword evidence="4 5" id="KW-0472">Membrane</keyword>
<dbReference type="InterPro" id="IPR036259">
    <property type="entry name" value="MFS_trans_sf"/>
</dbReference>
<keyword evidence="8" id="KW-1185">Reference proteome</keyword>
<dbReference type="InterPro" id="IPR050549">
    <property type="entry name" value="MFS_Trehalose_Transporter"/>
</dbReference>
<feature type="transmembrane region" description="Helical" evidence="5">
    <location>
        <begin position="354"/>
        <end position="378"/>
    </location>
</feature>
<keyword evidence="3 5" id="KW-1133">Transmembrane helix</keyword>
<dbReference type="Proteomes" id="UP000837857">
    <property type="component" value="Chromosome 26"/>
</dbReference>
<dbReference type="Pfam" id="PF00083">
    <property type="entry name" value="Sugar_tr"/>
    <property type="match status" value="1"/>
</dbReference>
<dbReference type="SUPFAM" id="SSF103473">
    <property type="entry name" value="MFS general substrate transporter"/>
    <property type="match status" value="1"/>
</dbReference>
<evidence type="ECO:0000313" key="8">
    <source>
        <dbReference type="Proteomes" id="UP000837857"/>
    </source>
</evidence>
<feature type="transmembrane region" description="Helical" evidence="5">
    <location>
        <begin position="385"/>
        <end position="405"/>
    </location>
</feature>
<proteinExistence type="predicted"/>
<feature type="transmembrane region" description="Helical" evidence="5">
    <location>
        <begin position="12"/>
        <end position="31"/>
    </location>
</feature>
<dbReference type="PANTHER" id="PTHR48021">
    <property type="match status" value="1"/>
</dbReference>
<dbReference type="InterPro" id="IPR005828">
    <property type="entry name" value="MFS_sugar_transport-like"/>
</dbReference>
<evidence type="ECO:0000313" key="7">
    <source>
        <dbReference type="EMBL" id="CAH2059210.1"/>
    </source>
</evidence>
<dbReference type="PROSITE" id="PS00216">
    <property type="entry name" value="SUGAR_TRANSPORT_1"/>
    <property type="match status" value="1"/>
</dbReference>
<feature type="transmembrane region" description="Helical" evidence="5">
    <location>
        <begin position="85"/>
        <end position="104"/>
    </location>
</feature>
<dbReference type="InterPro" id="IPR020846">
    <property type="entry name" value="MFS_dom"/>
</dbReference>
<feature type="transmembrane region" description="Helical" evidence="5">
    <location>
        <begin position="287"/>
        <end position="307"/>
    </location>
</feature>
<feature type="transmembrane region" description="Helical" evidence="5">
    <location>
        <begin position="417"/>
        <end position="437"/>
    </location>
</feature>
<dbReference type="PANTHER" id="PTHR48021:SF47">
    <property type="entry name" value="GH17672P"/>
    <property type="match status" value="1"/>
</dbReference>
<feature type="transmembrane region" description="Helical" evidence="5">
    <location>
        <begin position="144"/>
        <end position="162"/>
    </location>
</feature>
<name>A0ABN8IRP7_9NEOP</name>
<evidence type="ECO:0000259" key="6">
    <source>
        <dbReference type="PROSITE" id="PS50850"/>
    </source>
</evidence>
<evidence type="ECO:0000256" key="5">
    <source>
        <dbReference type="SAM" id="Phobius"/>
    </source>
</evidence>
<dbReference type="Gene3D" id="1.20.1250.20">
    <property type="entry name" value="MFS general substrate transporter like domains"/>
    <property type="match status" value="1"/>
</dbReference>
<organism evidence="7 8">
    <name type="scientific">Iphiclides podalirius</name>
    <name type="common">scarce swallowtail</name>
    <dbReference type="NCBI Taxonomy" id="110791"/>
    <lineage>
        <taxon>Eukaryota</taxon>
        <taxon>Metazoa</taxon>
        <taxon>Ecdysozoa</taxon>
        <taxon>Arthropoda</taxon>
        <taxon>Hexapoda</taxon>
        <taxon>Insecta</taxon>
        <taxon>Pterygota</taxon>
        <taxon>Neoptera</taxon>
        <taxon>Endopterygota</taxon>
        <taxon>Lepidoptera</taxon>
        <taxon>Glossata</taxon>
        <taxon>Ditrysia</taxon>
        <taxon>Papilionoidea</taxon>
        <taxon>Papilionidae</taxon>
        <taxon>Papilioninae</taxon>
        <taxon>Iphiclides</taxon>
    </lineage>
</organism>
<protein>
    <recommendedName>
        <fullName evidence="6">Major facilitator superfamily (MFS) profile domain-containing protein</fullName>
    </recommendedName>
</protein>
<dbReference type="PROSITE" id="PS50850">
    <property type="entry name" value="MFS"/>
    <property type="match status" value="1"/>
</dbReference>
<feature type="transmembrane region" description="Helical" evidence="5">
    <location>
        <begin position="314"/>
        <end position="334"/>
    </location>
</feature>
<dbReference type="EMBL" id="OW152838">
    <property type="protein sequence ID" value="CAH2059210.1"/>
    <property type="molecule type" value="Genomic_DNA"/>
</dbReference>
<feature type="transmembrane region" description="Helical" evidence="5">
    <location>
        <begin position="168"/>
        <end position="189"/>
    </location>
</feature>
<gene>
    <name evidence="7" type="ORF">IPOD504_LOCUS10771</name>
</gene>
<sequence>MLKVCEQAIRQYAVVLVVNLSTFTSGMNIAWPSPMLVKLGDGTQTILSHPLTIEEGSWIVSAESLGCVIYNPLVALLLDYIGRKYCVLLGVLPKMAAALLYVFATEVWMVIFARALQGLSDSFVFISIPVYISEISSKDKRGAFCTYFQIFSSLGIVFTLSAGPFMSYLLFNIAYAVIVGITSLPLLFLPESPYFLLNKGEESDAMNVLTFLHGSELLAKQEIKECTIKTNEEKLSMFAVLKSSTVRKTLAISITFCFGAQLVGYNAVAYYLQTILISTNTSVMPEIASVVIGVIQFISSLCTMFLTDRFGRKIILIFSLIGMCIGLIGLGLFFRLMPSDGETIIGFLNYLPLISLIIVVYCFNAGLGSLICVILAELFDGPARAFGVSISLAVNTMMIFVTSKFFPMVLESIGPAVTYWCFAGVAILMCLFVTFCIPETKGKSFAEIQRELEWKKNETLDIDSKCF</sequence>
<evidence type="ECO:0000256" key="2">
    <source>
        <dbReference type="ARBA" id="ARBA00022692"/>
    </source>
</evidence>
<comment type="subcellular location">
    <subcellularLocation>
        <location evidence="1">Membrane</location>
        <topology evidence="1">Multi-pass membrane protein</topology>
    </subcellularLocation>
</comment>
<reference evidence="7" key="1">
    <citation type="submission" date="2022-03" db="EMBL/GenBank/DDBJ databases">
        <authorList>
            <person name="Martin H S."/>
        </authorList>
    </citation>
    <scope>NUCLEOTIDE SEQUENCE</scope>
</reference>
<dbReference type="InterPro" id="IPR005829">
    <property type="entry name" value="Sugar_transporter_CS"/>
</dbReference>
<feature type="domain" description="Major facilitator superfamily (MFS) profile" evidence="6">
    <location>
        <begin position="14"/>
        <end position="441"/>
    </location>
</feature>
<accession>A0ABN8IRP7</accession>
<feature type="transmembrane region" description="Helical" evidence="5">
    <location>
        <begin position="58"/>
        <end position="78"/>
    </location>
</feature>
<feature type="transmembrane region" description="Helical" evidence="5">
    <location>
        <begin position="110"/>
        <end position="132"/>
    </location>
</feature>
<feature type="non-terminal residue" evidence="7">
    <location>
        <position position="467"/>
    </location>
</feature>
<keyword evidence="2 5" id="KW-0812">Transmembrane</keyword>
<feature type="transmembrane region" description="Helical" evidence="5">
    <location>
        <begin position="250"/>
        <end position="272"/>
    </location>
</feature>
<evidence type="ECO:0000256" key="1">
    <source>
        <dbReference type="ARBA" id="ARBA00004141"/>
    </source>
</evidence>
<evidence type="ECO:0000256" key="4">
    <source>
        <dbReference type="ARBA" id="ARBA00023136"/>
    </source>
</evidence>